<dbReference type="STRING" id="111105.HR09_07890"/>
<protein>
    <recommendedName>
        <fullName evidence="5">DUF4252 domain-containing protein</fullName>
    </recommendedName>
</protein>
<name>A0A0A2F2H8_9PORP</name>
<dbReference type="RefSeq" id="WP_039421912.1">
    <property type="nucleotide sequence ID" value="NZ_JRAI01000078.1"/>
</dbReference>
<dbReference type="Proteomes" id="UP000030130">
    <property type="component" value="Unassembled WGS sequence"/>
</dbReference>
<sequence>MKAKMIVALIVAVCMLSPIANAQRIKVEELRKDNGIESVYLSKSMLKMASKYLKRKTDISINMSLLDGMYIFSTDMNRSSSAALIRRTFSPIMSGSRKDYEELMSVQDGSERIGLYAEKSKKNTFRTLVLYTEDTEEIRALVMEGTFTREQLNQMIYPNGRSRYFRKEWNVLKPDNSEAMRKYRKQKEKYYQEYLKAQKKQNQEWRKEREKFRQEMEKARKQYREEMKKAREELRKAGAESYLIFPDSTWKIDMADLN</sequence>
<evidence type="ECO:0008006" key="5">
    <source>
        <dbReference type="Google" id="ProtNLM"/>
    </source>
</evidence>
<dbReference type="OrthoDB" id="705638at2"/>
<evidence type="ECO:0000313" key="4">
    <source>
        <dbReference type="Proteomes" id="UP000030130"/>
    </source>
</evidence>
<accession>A0A0A2F2H8</accession>
<dbReference type="EMBL" id="JRAI01000078">
    <property type="protein sequence ID" value="KGN84212.1"/>
    <property type="molecule type" value="Genomic_DNA"/>
</dbReference>
<dbReference type="AlphaFoldDB" id="A0A0A2F2H8"/>
<keyword evidence="1" id="KW-0175">Coiled coil</keyword>
<feature type="signal peptide" evidence="2">
    <location>
        <begin position="1"/>
        <end position="22"/>
    </location>
</feature>
<feature type="chain" id="PRO_5001986512" description="DUF4252 domain-containing protein" evidence="2">
    <location>
        <begin position="23"/>
        <end position="258"/>
    </location>
</feature>
<reference evidence="3 4" key="1">
    <citation type="submission" date="2014-08" db="EMBL/GenBank/DDBJ databases">
        <title>Porphyromonas gulae strain:COT-052_OH1451 Genome sequencing.</title>
        <authorList>
            <person name="Wallis C."/>
            <person name="Deusch O."/>
            <person name="O'Flynn C."/>
            <person name="Davis I."/>
            <person name="Jospin G."/>
            <person name="Darling A.E."/>
            <person name="Coil D.A."/>
            <person name="Alexiev A."/>
            <person name="Horsfall A."/>
            <person name="Kirkwood N."/>
            <person name="Harris S."/>
            <person name="Eisen J.A."/>
        </authorList>
    </citation>
    <scope>NUCLEOTIDE SEQUENCE [LARGE SCALE GENOMIC DNA]</scope>
    <source>
        <strain evidence="4">COT-052 OH1451</strain>
    </source>
</reference>
<gene>
    <name evidence="3" type="ORF">HR08_09260</name>
</gene>
<dbReference type="InterPro" id="IPR025348">
    <property type="entry name" value="DUF4252"/>
</dbReference>
<organism evidence="3 4">
    <name type="scientific">Porphyromonas gulae</name>
    <dbReference type="NCBI Taxonomy" id="111105"/>
    <lineage>
        <taxon>Bacteria</taxon>
        <taxon>Pseudomonadati</taxon>
        <taxon>Bacteroidota</taxon>
        <taxon>Bacteroidia</taxon>
        <taxon>Bacteroidales</taxon>
        <taxon>Porphyromonadaceae</taxon>
        <taxon>Porphyromonas</taxon>
    </lineage>
</organism>
<evidence type="ECO:0000256" key="1">
    <source>
        <dbReference type="SAM" id="Coils"/>
    </source>
</evidence>
<proteinExistence type="predicted"/>
<keyword evidence="2" id="KW-0732">Signal</keyword>
<feature type="coiled-coil region" evidence="1">
    <location>
        <begin position="180"/>
        <end position="240"/>
    </location>
</feature>
<evidence type="ECO:0000256" key="2">
    <source>
        <dbReference type="SAM" id="SignalP"/>
    </source>
</evidence>
<comment type="caution">
    <text evidence="3">The sequence shown here is derived from an EMBL/GenBank/DDBJ whole genome shotgun (WGS) entry which is preliminary data.</text>
</comment>
<evidence type="ECO:0000313" key="3">
    <source>
        <dbReference type="EMBL" id="KGN84212.1"/>
    </source>
</evidence>
<dbReference type="Pfam" id="PF14060">
    <property type="entry name" value="DUF4252"/>
    <property type="match status" value="1"/>
</dbReference>